<keyword evidence="2" id="KW-0808">Transferase</keyword>
<dbReference type="EMBL" id="JBIHSF010000005">
    <property type="protein sequence ID" value="MFH0259608.1"/>
    <property type="molecule type" value="Genomic_DNA"/>
</dbReference>
<reference evidence="2 3" key="1">
    <citation type="submission" date="2024-10" db="EMBL/GenBank/DDBJ databases">
        <authorList>
            <person name="Yibar A."/>
            <person name="Saticioglu I.B."/>
            <person name="Duman M."/>
            <person name="Ajmi N."/>
            <person name="Gurler F."/>
            <person name="Ay H."/>
            <person name="Onuk E."/>
            <person name="Guler S."/>
            <person name="Romalde J.L."/>
        </authorList>
    </citation>
    <scope>NUCLEOTIDE SEQUENCE [LARGE SCALE GENOMIC DNA]</scope>
    <source>
        <strain evidence="2 3">1-TCBS-B</strain>
    </source>
</reference>
<proteinExistence type="predicted"/>
<sequence length="462" mass="53244">MRNIFAKVLSRSAHGIFSLINIVLSKFNKKVVVFDNGKNNSSVVDTKEYILLRKSRVESVSKDTVIFDDAILLSNYWKVNEERVDNQEYILLDKTKINSAEKGFVKFDNSCLLTNHQIVGSDIVEFSDKIVVNRQSVVFLSWALFSNKKALTKLLNDTEKKVFIANGSVVNLNDMVSLFSSALEYKSLLCNDYAENQHFDEVRRAENRSFDVLEQFFYSDGCVKLGDNKLRLYDPNSLMILMNELLITEDYFFESESDNPLIIDCGSNFGLSLFYYKKMYPNSRIISFEPLSSMRNVLQNNIDSNNWSNVTLEPYALWKEDTEMTFQVPNDDSMAGSLTDRRKVPDGTMNEEKVTCKRLSTYLENKVDFLKLDIEGAELEVLEESKHLLGNVNYLFCEYHHLIDDPRLGRIITILEDAGFDVNVTKSYSYSRGTKYRPMKYLNDKGYLYSASIFCKNKVVTK</sequence>
<gene>
    <name evidence="2" type="ORF">ACGRH2_04000</name>
</gene>
<dbReference type="Gene3D" id="3.40.50.150">
    <property type="entry name" value="Vaccinia Virus protein VP39"/>
    <property type="match status" value="1"/>
</dbReference>
<dbReference type="PANTHER" id="PTHR34203:SF15">
    <property type="entry name" value="SLL1173 PROTEIN"/>
    <property type="match status" value="1"/>
</dbReference>
<dbReference type="Pfam" id="PF05050">
    <property type="entry name" value="Methyltransf_21"/>
    <property type="match status" value="1"/>
</dbReference>
<protein>
    <submittedName>
        <fullName evidence="2">FkbM family methyltransferase</fullName>
    </submittedName>
</protein>
<evidence type="ECO:0000259" key="1">
    <source>
        <dbReference type="Pfam" id="PF05050"/>
    </source>
</evidence>
<feature type="domain" description="Methyltransferase FkbM" evidence="1">
    <location>
        <begin position="264"/>
        <end position="421"/>
    </location>
</feature>
<dbReference type="GO" id="GO:0008168">
    <property type="term" value="F:methyltransferase activity"/>
    <property type="evidence" value="ECO:0007669"/>
    <property type="project" value="UniProtKB-KW"/>
</dbReference>
<keyword evidence="2" id="KW-0489">Methyltransferase</keyword>
<dbReference type="SUPFAM" id="SSF53335">
    <property type="entry name" value="S-adenosyl-L-methionine-dependent methyltransferases"/>
    <property type="match status" value="1"/>
</dbReference>
<dbReference type="InterPro" id="IPR029063">
    <property type="entry name" value="SAM-dependent_MTases_sf"/>
</dbReference>
<dbReference type="GO" id="GO:0032259">
    <property type="term" value="P:methylation"/>
    <property type="evidence" value="ECO:0007669"/>
    <property type="project" value="UniProtKB-KW"/>
</dbReference>
<accession>A0ABW7IEA5</accession>
<organism evidence="2 3">
    <name type="scientific">Vibrio barjaei</name>
    <dbReference type="NCBI Taxonomy" id="1676683"/>
    <lineage>
        <taxon>Bacteria</taxon>
        <taxon>Pseudomonadati</taxon>
        <taxon>Pseudomonadota</taxon>
        <taxon>Gammaproteobacteria</taxon>
        <taxon>Vibrionales</taxon>
        <taxon>Vibrionaceae</taxon>
        <taxon>Vibrio</taxon>
    </lineage>
</organism>
<dbReference type="PANTHER" id="PTHR34203">
    <property type="entry name" value="METHYLTRANSFERASE, FKBM FAMILY PROTEIN"/>
    <property type="match status" value="1"/>
</dbReference>
<dbReference type="InterPro" id="IPR006342">
    <property type="entry name" value="FkbM_mtfrase"/>
</dbReference>
<name>A0ABW7IEA5_9VIBR</name>
<evidence type="ECO:0000313" key="3">
    <source>
        <dbReference type="Proteomes" id="UP001607125"/>
    </source>
</evidence>
<dbReference type="Proteomes" id="UP001607125">
    <property type="component" value="Unassembled WGS sequence"/>
</dbReference>
<comment type="caution">
    <text evidence="2">The sequence shown here is derived from an EMBL/GenBank/DDBJ whole genome shotgun (WGS) entry which is preliminary data.</text>
</comment>
<dbReference type="RefSeq" id="WP_394628622.1">
    <property type="nucleotide sequence ID" value="NZ_JBIHSF010000005.1"/>
</dbReference>
<dbReference type="InterPro" id="IPR052514">
    <property type="entry name" value="SAM-dependent_MTase"/>
</dbReference>
<keyword evidence="3" id="KW-1185">Reference proteome</keyword>
<dbReference type="NCBIfam" id="TIGR01444">
    <property type="entry name" value="fkbM_fam"/>
    <property type="match status" value="1"/>
</dbReference>
<evidence type="ECO:0000313" key="2">
    <source>
        <dbReference type="EMBL" id="MFH0259608.1"/>
    </source>
</evidence>